<evidence type="ECO:0000256" key="1">
    <source>
        <dbReference type="SAM" id="MobiDB-lite"/>
    </source>
</evidence>
<proteinExistence type="predicted"/>
<evidence type="ECO:0000313" key="3">
    <source>
        <dbReference type="Proteomes" id="UP000823775"/>
    </source>
</evidence>
<gene>
    <name evidence="2" type="ORF">HAX54_025737</name>
</gene>
<sequence>MEEPSCLSPSLVSMSGLTYKDQTQSASSEPLLETLSPSPASPDLPSSPKWDGTLQELNILGNPIVTEDSEDEQPLSWKEGDEIHGKAIDEDVVVRESLHRSKAIAVRKKRKQLEVSTEVDDEDDAEGDAPDLPQRRKLTKSQAHRSSQYKGPGKSLVSDLITSQEKSNAEIEHLKGFLAQKKAEIVQLKPNPTEEPGLVASLCQENEELKAEVYYGFFFMMPNGGNISMRANGKELRICDRGKAFDRGKFWILCDIVLDLIARKRKCG</sequence>
<keyword evidence="3" id="KW-1185">Reference proteome</keyword>
<reference evidence="2 3" key="1">
    <citation type="journal article" date="2021" name="BMC Genomics">
        <title>Datura genome reveals duplications of psychoactive alkaloid biosynthetic genes and high mutation rate following tissue culture.</title>
        <authorList>
            <person name="Rajewski A."/>
            <person name="Carter-House D."/>
            <person name="Stajich J."/>
            <person name="Litt A."/>
        </authorList>
    </citation>
    <scope>NUCLEOTIDE SEQUENCE [LARGE SCALE GENOMIC DNA]</scope>
    <source>
        <strain evidence="2">AR-01</strain>
    </source>
</reference>
<protein>
    <submittedName>
        <fullName evidence="2">Uncharacterized protein</fullName>
    </submittedName>
</protein>
<feature type="region of interest" description="Disordered" evidence="1">
    <location>
        <begin position="105"/>
        <end position="161"/>
    </location>
</feature>
<feature type="compositionally biased region" description="Low complexity" evidence="1">
    <location>
        <begin position="25"/>
        <end position="48"/>
    </location>
</feature>
<comment type="caution">
    <text evidence="2">The sequence shown here is derived from an EMBL/GenBank/DDBJ whole genome shotgun (WGS) entry which is preliminary data.</text>
</comment>
<dbReference type="Proteomes" id="UP000823775">
    <property type="component" value="Unassembled WGS sequence"/>
</dbReference>
<feature type="region of interest" description="Disordered" evidence="1">
    <location>
        <begin position="1"/>
        <end position="86"/>
    </location>
</feature>
<organism evidence="2 3">
    <name type="scientific">Datura stramonium</name>
    <name type="common">Jimsonweed</name>
    <name type="synonym">Common thornapple</name>
    <dbReference type="NCBI Taxonomy" id="4076"/>
    <lineage>
        <taxon>Eukaryota</taxon>
        <taxon>Viridiplantae</taxon>
        <taxon>Streptophyta</taxon>
        <taxon>Embryophyta</taxon>
        <taxon>Tracheophyta</taxon>
        <taxon>Spermatophyta</taxon>
        <taxon>Magnoliopsida</taxon>
        <taxon>eudicotyledons</taxon>
        <taxon>Gunneridae</taxon>
        <taxon>Pentapetalae</taxon>
        <taxon>asterids</taxon>
        <taxon>lamiids</taxon>
        <taxon>Solanales</taxon>
        <taxon>Solanaceae</taxon>
        <taxon>Solanoideae</taxon>
        <taxon>Datureae</taxon>
        <taxon>Datura</taxon>
    </lineage>
</organism>
<dbReference type="EMBL" id="JACEIK010003123">
    <property type="protein sequence ID" value="MCD9640434.1"/>
    <property type="molecule type" value="Genomic_DNA"/>
</dbReference>
<accession>A0ABS8V2P6</accession>
<name>A0ABS8V2P6_DATST</name>
<feature type="compositionally biased region" description="Acidic residues" evidence="1">
    <location>
        <begin position="117"/>
        <end position="129"/>
    </location>
</feature>
<feature type="compositionally biased region" description="Polar residues" evidence="1">
    <location>
        <begin position="7"/>
        <end position="24"/>
    </location>
</feature>
<evidence type="ECO:0000313" key="2">
    <source>
        <dbReference type="EMBL" id="MCD9640434.1"/>
    </source>
</evidence>